<evidence type="ECO:0000313" key="2">
    <source>
        <dbReference type="Proteomes" id="UP001570071"/>
    </source>
</evidence>
<proteinExistence type="predicted"/>
<keyword evidence="2" id="KW-1185">Reference proteome</keyword>
<evidence type="ECO:0000313" key="1">
    <source>
        <dbReference type="EMBL" id="MEZ8724658.1"/>
    </source>
</evidence>
<sequence length="55" mass="5916">MSKEQTHKVASTPLSSFVKQASSGEKKKVYRKVIVAASESQNITIAKAKVHAVTS</sequence>
<gene>
    <name evidence="1" type="ORF">AB6D66_26815</name>
</gene>
<reference evidence="1 2" key="1">
    <citation type="journal article" date="2024" name="ISME J.">
        <title>Tailless and filamentous prophages are predominant in marine Vibrio.</title>
        <authorList>
            <person name="Steensen K."/>
            <person name="Seneca J."/>
            <person name="Bartlau N."/>
            <person name="Yu X.A."/>
            <person name="Hussain F.A."/>
            <person name="Polz M.F."/>
        </authorList>
    </citation>
    <scope>NUCLEOTIDE SEQUENCE [LARGE SCALE GENOMIC DNA]</scope>
    <source>
        <strain evidence="1 2">10N.239.312.F12</strain>
    </source>
</reference>
<organism evidence="1 2">
    <name type="scientific">Vibrio pomeroyi</name>
    <dbReference type="NCBI Taxonomy" id="198832"/>
    <lineage>
        <taxon>Bacteria</taxon>
        <taxon>Pseudomonadati</taxon>
        <taxon>Pseudomonadota</taxon>
        <taxon>Gammaproteobacteria</taxon>
        <taxon>Vibrionales</taxon>
        <taxon>Vibrionaceae</taxon>
        <taxon>Vibrio</taxon>
    </lineage>
</organism>
<protein>
    <submittedName>
        <fullName evidence="1">Uncharacterized protein</fullName>
    </submittedName>
</protein>
<dbReference type="RefSeq" id="WP_372127078.1">
    <property type="nucleotide sequence ID" value="NZ_JBFSSG010000167.1"/>
</dbReference>
<comment type="caution">
    <text evidence="1">The sequence shown here is derived from an EMBL/GenBank/DDBJ whole genome shotgun (WGS) entry which is preliminary data.</text>
</comment>
<accession>A0ABV4N5L6</accession>
<dbReference type="EMBL" id="JBFSSG010000167">
    <property type="protein sequence ID" value="MEZ8724658.1"/>
    <property type="molecule type" value="Genomic_DNA"/>
</dbReference>
<dbReference type="Proteomes" id="UP001570071">
    <property type="component" value="Unassembled WGS sequence"/>
</dbReference>
<name>A0ABV4N5L6_9VIBR</name>